<keyword evidence="3" id="KW-1185">Reference proteome</keyword>
<feature type="non-terminal residue" evidence="2">
    <location>
        <position position="420"/>
    </location>
</feature>
<comment type="caution">
    <text evidence="2">The sequence shown here is derived from an EMBL/GenBank/DDBJ whole genome shotgun (WGS) entry which is preliminary data.</text>
</comment>
<feature type="non-terminal residue" evidence="2">
    <location>
        <position position="1"/>
    </location>
</feature>
<proteinExistence type="predicted"/>
<evidence type="ECO:0000313" key="2">
    <source>
        <dbReference type="EMBL" id="GFH09368.1"/>
    </source>
</evidence>
<gene>
    <name evidence="2" type="ORF">HaLaN_04490</name>
</gene>
<evidence type="ECO:0000256" key="1">
    <source>
        <dbReference type="SAM" id="MobiDB-lite"/>
    </source>
</evidence>
<protein>
    <submittedName>
        <fullName evidence="2">CBF domain-containing protein</fullName>
    </submittedName>
</protein>
<evidence type="ECO:0000313" key="3">
    <source>
        <dbReference type="Proteomes" id="UP000485058"/>
    </source>
</evidence>
<dbReference type="GO" id="GO:0005634">
    <property type="term" value="C:nucleus"/>
    <property type="evidence" value="ECO:0007669"/>
    <property type="project" value="TreeGrafter"/>
</dbReference>
<feature type="region of interest" description="Disordered" evidence="1">
    <location>
        <begin position="42"/>
        <end position="72"/>
    </location>
</feature>
<dbReference type="AlphaFoldDB" id="A0A699YNK8"/>
<dbReference type="EMBL" id="BLLF01000229">
    <property type="protein sequence ID" value="GFH09368.1"/>
    <property type="molecule type" value="Genomic_DNA"/>
</dbReference>
<dbReference type="PANTHER" id="PTHR12048">
    <property type="entry name" value="CCAAT-BINDING FACTOR-RELATED"/>
    <property type="match status" value="1"/>
</dbReference>
<dbReference type="PANTHER" id="PTHR12048:SF0">
    <property type="entry name" value="CCAAT_ENHANCER-BINDING PROTEIN ZETA"/>
    <property type="match status" value="1"/>
</dbReference>
<dbReference type="InterPro" id="IPR040155">
    <property type="entry name" value="CEBPZ/Mak21-like"/>
</dbReference>
<accession>A0A699YNK8</accession>
<reference evidence="2 3" key="1">
    <citation type="submission" date="2020-02" db="EMBL/GenBank/DDBJ databases">
        <title>Draft genome sequence of Haematococcus lacustris strain NIES-144.</title>
        <authorList>
            <person name="Morimoto D."/>
            <person name="Nakagawa S."/>
            <person name="Yoshida T."/>
            <person name="Sawayama S."/>
        </authorList>
    </citation>
    <scope>NUCLEOTIDE SEQUENCE [LARGE SCALE GENOMIC DNA]</scope>
    <source>
        <strain evidence="2 3">NIES-144</strain>
    </source>
</reference>
<name>A0A699YNK8_HAELA</name>
<organism evidence="2 3">
    <name type="scientific">Haematococcus lacustris</name>
    <name type="common">Green alga</name>
    <name type="synonym">Haematococcus pluvialis</name>
    <dbReference type="NCBI Taxonomy" id="44745"/>
    <lineage>
        <taxon>Eukaryota</taxon>
        <taxon>Viridiplantae</taxon>
        <taxon>Chlorophyta</taxon>
        <taxon>core chlorophytes</taxon>
        <taxon>Chlorophyceae</taxon>
        <taxon>CS clade</taxon>
        <taxon>Chlamydomonadales</taxon>
        <taxon>Haematococcaceae</taxon>
        <taxon>Haematococcus</taxon>
    </lineage>
</organism>
<sequence length="420" mass="46280">MFVPIVQYSLNGIADAFDDFAPHKAKQPLSTVAKVKLSASERKPVAETAAGGGKQSSQQARNVSPPAEVKQAPEREWNFGVGPRPGEQHGKSLLGKSDPTVWFEAAAALPPLPASDQPISDEDVERLRQQGEQMLANEAASFEREMQKRNAADYKWLQQVKRQGTTADKVAAITLQVQESAVANLAGLDMLLGWVTRRQGGREVVRQALEALQELFLTVLLPDGRRLKHLESQPLASLPSGKEGAKYLLWWFLEDQIKVRYGLFVGALEECSRDNLEFLKDKATKALYTLLVKKPEAEARLLGALVNKLGDPARKLASKAGYLLSQLLLQHPVMKPVVLRELERFVFRPGLQDRARYYAVVFMNQLPLNRKESEGGASLAGKLVGLYFTLFRMVVEGSIGLAAATRKLQVAAMHVCGYAA</sequence>
<dbReference type="Proteomes" id="UP000485058">
    <property type="component" value="Unassembled WGS sequence"/>
</dbReference>